<keyword evidence="4 8" id="KW-0489">Methyltransferase</keyword>
<dbReference type="PROSITE" id="PS51625">
    <property type="entry name" value="SAM_MT_TRMB"/>
    <property type="match status" value="1"/>
</dbReference>
<evidence type="ECO:0000256" key="2">
    <source>
        <dbReference type="ARBA" id="ARBA00003015"/>
    </source>
</evidence>
<organism evidence="8 9">
    <name type="scientific">Candidatus Litorirhabdus singularis</name>
    <dbReference type="NCBI Taxonomy" id="2518993"/>
    <lineage>
        <taxon>Bacteria</taxon>
        <taxon>Pseudomonadati</taxon>
        <taxon>Pseudomonadota</taxon>
        <taxon>Gammaproteobacteria</taxon>
        <taxon>Cellvibrionales</taxon>
        <taxon>Halieaceae</taxon>
        <taxon>Candidatus Litorirhabdus</taxon>
    </lineage>
</organism>
<dbReference type="InterPro" id="IPR003358">
    <property type="entry name" value="tRNA_(Gua-N-7)_MeTrfase_Trmb"/>
</dbReference>
<keyword evidence="6" id="KW-0949">S-adenosyl-L-methionine</keyword>
<keyword evidence="7" id="KW-0819">tRNA processing</keyword>
<comment type="catalytic activity">
    <reaction evidence="1">
        <text>guanosine(46) in tRNA + S-adenosyl-L-methionine = N(7)-methylguanosine(46) in tRNA + S-adenosyl-L-homocysteine</text>
        <dbReference type="Rhea" id="RHEA:42708"/>
        <dbReference type="Rhea" id="RHEA-COMP:10188"/>
        <dbReference type="Rhea" id="RHEA-COMP:10189"/>
        <dbReference type="ChEBI" id="CHEBI:57856"/>
        <dbReference type="ChEBI" id="CHEBI:59789"/>
        <dbReference type="ChEBI" id="CHEBI:74269"/>
        <dbReference type="ChEBI" id="CHEBI:74480"/>
        <dbReference type="EC" id="2.1.1.33"/>
    </reaction>
</comment>
<evidence type="ECO:0000313" key="9">
    <source>
        <dbReference type="Proteomes" id="UP001143362"/>
    </source>
</evidence>
<accession>A0ABT3TBU9</accession>
<evidence type="ECO:0000256" key="5">
    <source>
        <dbReference type="ARBA" id="ARBA00022679"/>
    </source>
</evidence>
<sequence length="226" mass="25489">MYANSSAVHSNQTFCHPDLARTVARHLGNSSQRPLAAHTRAAFDAIAEQVKAHAGPIILDSYCGTGMSSVLLAQQNSKHLIIGIDQSEHRLRRNDGELPPNCLLVRADCGDFWRMALAAQWNIGQHFLLYPNPWPKKSQLKRRLHGRPEFSTLLALGGRVELRSNWQIYVEEFGMALMMAGQVPWIDQPPQAEPLTLFERKYRDSGHQLWRCQCSLSHNGQITGEQ</sequence>
<keyword evidence="9" id="KW-1185">Reference proteome</keyword>
<dbReference type="EMBL" id="SHNN01000001">
    <property type="protein sequence ID" value="MCX2979767.1"/>
    <property type="molecule type" value="Genomic_DNA"/>
</dbReference>
<dbReference type="GO" id="GO:0032259">
    <property type="term" value="P:methylation"/>
    <property type="evidence" value="ECO:0007669"/>
    <property type="project" value="UniProtKB-KW"/>
</dbReference>
<dbReference type="EC" id="2.1.1.33" evidence="3"/>
<comment type="caution">
    <text evidence="8">The sequence shown here is derived from an EMBL/GenBank/DDBJ whole genome shotgun (WGS) entry which is preliminary data.</text>
</comment>
<dbReference type="GO" id="GO:0008168">
    <property type="term" value="F:methyltransferase activity"/>
    <property type="evidence" value="ECO:0007669"/>
    <property type="project" value="UniProtKB-KW"/>
</dbReference>
<dbReference type="Proteomes" id="UP001143362">
    <property type="component" value="Unassembled WGS sequence"/>
</dbReference>
<dbReference type="SUPFAM" id="SSF53335">
    <property type="entry name" value="S-adenosyl-L-methionine-dependent methyltransferases"/>
    <property type="match status" value="1"/>
</dbReference>
<gene>
    <name evidence="8" type="ORF">EYC98_02695</name>
</gene>
<dbReference type="InterPro" id="IPR029063">
    <property type="entry name" value="SAM-dependent_MTases_sf"/>
</dbReference>
<evidence type="ECO:0000256" key="4">
    <source>
        <dbReference type="ARBA" id="ARBA00022603"/>
    </source>
</evidence>
<dbReference type="Pfam" id="PF02390">
    <property type="entry name" value="Methyltransf_4"/>
    <property type="match status" value="1"/>
</dbReference>
<reference evidence="8" key="1">
    <citation type="submission" date="2019-02" db="EMBL/GenBank/DDBJ databases">
        <authorList>
            <person name="Li S.-H."/>
        </authorList>
    </citation>
    <scope>NUCLEOTIDE SEQUENCE</scope>
    <source>
        <strain evidence="8">IMCC14734</strain>
    </source>
</reference>
<proteinExistence type="predicted"/>
<name>A0ABT3TBU9_9GAMM</name>
<dbReference type="Gene3D" id="3.40.50.150">
    <property type="entry name" value="Vaccinia Virus protein VP39"/>
    <property type="match status" value="1"/>
</dbReference>
<evidence type="ECO:0000256" key="7">
    <source>
        <dbReference type="ARBA" id="ARBA00022694"/>
    </source>
</evidence>
<keyword evidence="5" id="KW-0808">Transferase</keyword>
<evidence type="ECO:0000256" key="1">
    <source>
        <dbReference type="ARBA" id="ARBA00000142"/>
    </source>
</evidence>
<protein>
    <recommendedName>
        <fullName evidence="3">tRNA (guanine(46)-N(7))-methyltransferase</fullName>
        <ecNumber evidence="3">2.1.1.33</ecNumber>
    </recommendedName>
</protein>
<comment type="function">
    <text evidence="2">Catalyzes the formation of N(7)-methylguanine at position 46 (m7G46) in tRNA.</text>
</comment>
<dbReference type="RefSeq" id="WP_279243764.1">
    <property type="nucleotide sequence ID" value="NZ_SHNN01000001.1"/>
</dbReference>
<evidence type="ECO:0000256" key="6">
    <source>
        <dbReference type="ARBA" id="ARBA00022691"/>
    </source>
</evidence>
<evidence type="ECO:0000256" key="3">
    <source>
        <dbReference type="ARBA" id="ARBA00011977"/>
    </source>
</evidence>
<evidence type="ECO:0000313" key="8">
    <source>
        <dbReference type="EMBL" id="MCX2979767.1"/>
    </source>
</evidence>